<dbReference type="KEGG" id="amr:AM1_5572"/>
<accession>B0CE52</accession>
<dbReference type="Pfam" id="PF10722">
    <property type="entry name" value="YbjN"/>
    <property type="match status" value="1"/>
</dbReference>
<dbReference type="eggNOG" id="ENOG50314XV">
    <property type="taxonomic scope" value="Bacteria"/>
</dbReference>
<dbReference type="STRING" id="329726.AM1_5572"/>
<dbReference type="RefSeq" id="WP_012165746.1">
    <property type="nucleotide sequence ID" value="NC_009925.1"/>
</dbReference>
<dbReference type="SUPFAM" id="SSF69635">
    <property type="entry name" value="Type III secretory system chaperone-like"/>
    <property type="match status" value="1"/>
</dbReference>
<sequence length="155" mass="17391">MMSYKTETNPDMSNEVETLNYTDIIETVISSLDQHNNVLVNSSEDGHIWKFKYGSVDVFIQLTGSSEDDSFTVWSPVLQLPVQNETHLMRKLLELNWLSTFEAHFSMFNQQVVAVTSRSVADLSPGEISHLITLVATIADDHDDELQAEFPAAAV</sequence>
<evidence type="ECO:0000313" key="2">
    <source>
        <dbReference type="Proteomes" id="UP000000268"/>
    </source>
</evidence>
<dbReference type="EMBL" id="CP000828">
    <property type="protein sequence ID" value="ABW30526.1"/>
    <property type="molecule type" value="Genomic_DNA"/>
</dbReference>
<evidence type="ECO:0000313" key="1">
    <source>
        <dbReference type="EMBL" id="ABW30526.1"/>
    </source>
</evidence>
<dbReference type="AlphaFoldDB" id="B0CE52"/>
<proteinExistence type="predicted"/>
<dbReference type="InterPro" id="IPR019660">
    <property type="entry name" value="Put_sensory_transdc_reg_YbjN"/>
</dbReference>
<organism evidence="1 2">
    <name type="scientific">Acaryochloris marina (strain MBIC 11017)</name>
    <dbReference type="NCBI Taxonomy" id="329726"/>
    <lineage>
        <taxon>Bacteria</taxon>
        <taxon>Bacillati</taxon>
        <taxon>Cyanobacteriota</taxon>
        <taxon>Cyanophyceae</taxon>
        <taxon>Acaryochloridales</taxon>
        <taxon>Acaryochloridaceae</taxon>
        <taxon>Acaryochloris</taxon>
    </lineage>
</organism>
<keyword evidence="2" id="KW-1185">Reference proteome</keyword>
<dbReference type="Gene3D" id="3.30.1460.10">
    <property type="match status" value="1"/>
</dbReference>
<dbReference type="HOGENOM" id="CLU_119942_0_0_3"/>
<reference evidence="1 2" key="1">
    <citation type="journal article" date="2008" name="Proc. Natl. Acad. Sci. U.S.A.">
        <title>Niche adaptation and genome expansion in the chlorophyll d-producing cyanobacterium Acaryochloris marina.</title>
        <authorList>
            <person name="Swingley W.D."/>
            <person name="Chen M."/>
            <person name="Cheung P.C."/>
            <person name="Conrad A.L."/>
            <person name="Dejesa L.C."/>
            <person name="Hao J."/>
            <person name="Honchak B.M."/>
            <person name="Karbach L.E."/>
            <person name="Kurdoglu A."/>
            <person name="Lahiri S."/>
            <person name="Mastrian S.D."/>
            <person name="Miyashita H."/>
            <person name="Page L."/>
            <person name="Ramakrishna P."/>
            <person name="Satoh S."/>
            <person name="Sattley W.M."/>
            <person name="Shimada Y."/>
            <person name="Taylor H.L."/>
            <person name="Tomo T."/>
            <person name="Tsuchiya T."/>
            <person name="Wang Z.T."/>
            <person name="Raymond J."/>
            <person name="Mimuro M."/>
            <person name="Blankenship R.E."/>
            <person name="Touchman J.W."/>
        </authorList>
    </citation>
    <scope>NUCLEOTIDE SEQUENCE [LARGE SCALE GENOMIC DNA]</scope>
    <source>
        <strain evidence="2">MBIC 11017</strain>
    </source>
</reference>
<gene>
    <name evidence="1" type="ordered locus">AM1_5572</name>
</gene>
<protein>
    <recommendedName>
        <fullName evidence="3">YbjN domain-containing protein</fullName>
    </recommendedName>
</protein>
<dbReference type="CDD" id="cd17036">
    <property type="entry name" value="T3SC_YbjN-like_1"/>
    <property type="match status" value="1"/>
</dbReference>
<name>B0CE52_ACAM1</name>
<dbReference type="Proteomes" id="UP000000268">
    <property type="component" value="Chromosome"/>
</dbReference>
<evidence type="ECO:0008006" key="3">
    <source>
        <dbReference type="Google" id="ProtNLM"/>
    </source>
</evidence>